<feature type="compositionally biased region" description="Low complexity" evidence="6">
    <location>
        <begin position="371"/>
        <end position="387"/>
    </location>
</feature>
<gene>
    <name evidence="8" type="ORF">JG687_00012564</name>
</gene>
<dbReference type="GO" id="GO:0006096">
    <property type="term" value="P:glycolytic process"/>
    <property type="evidence" value="ECO:0007669"/>
    <property type="project" value="UniProtKB-KW"/>
</dbReference>
<dbReference type="Pfam" id="PF03952">
    <property type="entry name" value="Enolase_N"/>
    <property type="match status" value="1"/>
</dbReference>
<dbReference type="InterPro" id="IPR020810">
    <property type="entry name" value="Enolase_C"/>
</dbReference>
<dbReference type="PROSITE" id="PS50003">
    <property type="entry name" value="PH_DOMAIN"/>
    <property type="match status" value="2"/>
</dbReference>
<dbReference type="GO" id="GO:0000287">
    <property type="term" value="F:magnesium ion binding"/>
    <property type="evidence" value="ECO:0007669"/>
    <property type="project" value="InterPro"/>
</dbReference>
<dbReference type="SMART" id="SM01192">
    <property type="entry name" value="Enolase_C"/>
    <property type="match status" value="1"/>
</dbReference>
<protein>
    <recommendedName>
        <fullName evidence="2">phosphopyruvate hydratase</fullName>
        <ecNumber evidence="2">4.2.1.11</ecNumber>
    </recommendedName>
</protein>
<sequence>MLRCTSAPLRRAASTAAAGAVRNGSTIQSIHAREIIDSRGNPTVEVDLTLSGSTEIFRASVPSGASTGIHEAVELRDGGKRYAGKGVQQAVQNVKSVLAPKLIGADPTKQRDIDDLMREIDGTENKGKLGANAILGVSLAVAKAGAAAKGVPLYQHFADLIGNKNLVLPVPSFNVINGGSHAGNKLAFQEFMLLPTGAESFSEAMVMGCEVYHQLKSVIKKKYGQDATNVGDEGGFAPNIQSNREGVELLMTAINHAGYDGKIGIGMDVASSEFLTKDGKYDLDFKTEGSTDLLTGEELGQLYKDLAKEFPIISIEDPESSAIGDTFVDTNTSEFPILGDNESPVTSDGHPSMRNSHHRFSPNGGSKRKLAQSPLSQTRSSSSSSSLAASNSLTDRLTMMNIPTQDLKGSVFYGWLWKRGQSFKTWKKRFFLLNGAALTYYTQCCVIASDVLGGGTQCLDLPVRGGLRVAKAELSDMTSFGLKITSSSGRVLYVQAGDQDSREQWLKVLKEAPLMRGEMMGQVPLRRTMASDLSTQRSYQAEGSSPYMHTAMSVLSSDDGDDTQDCDMQGYLHVRGGLLPSWKKRFMTLTDGHLTVRPRRTLRSLDPQEADKPFEVISAVRWSGHDNGLCIRLENHKELYVYADHDVDASMWLEALKSC</sequence>
<dbReference type="InterPro" id="IPR020811">
    <property type="entry name" value="Enolase_N"/>
</dbReference>
<dbReference type="EMBL" id="JAENGZ010000853">
    <property type="protein sequence ID" value="KAG6953134.1"/>
    <property type="molecule type" value="Genomic_DNA"/>
</dbReference>
<dbReference type="SMART" id="SM01193">
    <property type="entry name" value="Enolase_N"/>
    <property type="match status" value="1"/>
</dbReference>
<evidence type="ECO:0000256" key="5">
    <source>
        <dbReference type="ARBA" id="ARBA00023239"/>
    </source>
</evidence>
<evidence type="ECO:0000259" key="7">
    <source>
        <dbReference type="PROSITE" id="PS50003"/>
    </source>
</evidence>
<dbReference type="PANTHER" id="PTHR11902:SF1">
    <property type="entry name" value="ENOLASE"/>
    <property type="match status" value="1"/>
</dbReference>
<dbReference type="PANTHER" id="PTHR11902">
    <property type="entry name" value="ENOLASE"/>
    <property type="match status" value="1"/>
</dbReference>
<dbReference type="FunFam" id="3.30.390.10:FF:000001">
    <property type="entry name" value="Enolase"/>
    <property type="match status" value="1"/>
</dbReference>
<organism evidence="8 9">
    <name type="scientific">Phytophthora cactorum</name>
    <dbReference type="NCBI Taxonomy" id="29920"/>
    <lineage>
        <taxon>Eukaryota</taxon>
        <taxon>Sar</taxon>
        <taxon>Stramenopiles</taxon>
        <taxon>Oomycota</taxon>
        <taxon>Peronosporomycetes</taxon>
        <taxon>Peronosporales</taxon>
        <taxon>Peronosporaceae</taxon>
        <taxon>Phytophthora</taxon>
    </lineage>
</organism>
<keyword evidence="5" id="KW-0456">Lyase</keyword>
<dbReference type="GO" id="GO:0000015">
    <property type="term" value="C:phosphopyruvate hydratase complex"/>
    <property type="evidence" value="ECO:0007669"/>
    <property type="project" value="InterPro"/>
</dbReference>
<evidence type="ECO:0000256" key="4">
    <source>
        <dbReference type="ARBA" id="ARBA00023152"/>
    </source>
</evidence>
<dbReference type="SMART" id="SM00233">
    <property type="entry name" value="PH"/>
    <property type="match status" value="2"/>
</dbReference>
<dbReference type="Pfam" id="PF00113">
    <property type="entry name" value="Enolase_C"/>
    <property type="match status" value="1"/>
</dbReference>
<keyword evidence="3" id="KW-0460">Magnesium</keyword>
<dbReference type="Proteomes" id="UP000688947">
    <property type="component" value="Unassembled WGS sequence"/>
</dbReference>
<evidence type="ECO:0000256" key="3">
    <source>
        <dbReference type="ARBA" id="ARBA00022842"/>
    </source>
</evidence>
<comment type="cofactor">
    <cofactor evidence="1">
        <name>Mg(2+)</name>
        <dbReference type="ChEBI" id="CHEBI:18420"/>
    </cofactor>
</comment>
<feature type="compositionally biased region" description="Basic residues" evidence="6">
    <location>
        <begin position="355"/>
        <end position="370"/>
    </location>
</feature>
<feature type="domain" description="PH" evidence="7">
    <location>
        <begin position="565"/>
        <end position="659"/>
    </location>
</feature>
<dbReference type="VEuPathDB" id="FungiDB:PC110_g19001"/>
<dbReference type="GO" id="GO:0004634">
    <property type="term" value="F:phosphopyruvate hydratase activity"/>
    <property type="evidence" value="ECO:0007669"/>
    <property type="project" value="UniProtKB-EC"/>
</dbReference>
<evidence type="ECO:0000256" key="2">
    <source>
        <dbReference type="ARBA" id="ARBA00012058"/>
    </source>
</evidence>
<proteinExistence type="predicted"/>
<dbReference type="EC" id="4.2.1.11" evidence="2"/>
<dbReference type="InterPro" id="IPR000941">
    <property type="entry name" value="Enolase"/>
</dbReference>
<dbReference type="InterPro" id="IPR001849">
    <property type="entry name" value="PH_domain"/>
</dbReference>
<reference evidence="8" key="1">
    <citation type="submission" date="2021-01" db="EMBL/GenBank/DDBJ databases">
        <title>Phytophthora aleatoria, a newly-described species from Pinus radiata is distinct from Phytophthora cactorum isolates based on comparative genomics.</title>
        <authorList>
            <person name="Mcdougal R."/>
            <person name="Panda P."/>
            <person name="Williams N."/>
            <person name="Studholme D.J."/>
        </authorList>
    </citation>
    <scope>NUCLEOTIDE SEQUENCE</scope>
    <source>
        <strain evidence="8">NZFS 3830</strain>
    </source>
</reference>
<dbReference type="AlphaFoldDB" id="A0A8T1U632"/>
<evidence type="ECO:0000313" key="8">
    <source>
        <dbReference type="EMBL" id="KAG6953134.1"/>
    </source>
</evidence>
<accession>A0A8T1U632</accession>
<evidence type="ECO:0000256" key="1">
    <source>
        <dbReference type="ARBA" id="ARBA00001946"/>
    </source>
</evidence>
<dbReference type="Pfam" id="PF00169">
    <property type="entry name" value="PH"/>
    <property type="match status" value="2"/>
</dbReference>
<comment type="caution">
    <text evidence="8">The sequence shown here is derived from an EMBL/GenBank/DDBJ whole genome shotgun (WGS) entry which is preliminary data.</text>
</comment>
<evidence type="ECO:0000313" key="9">
    <source>
        <dbReference type="Proteomes" id="UP000688947"/>
    </source>
</evidence>
<dbReference type="CDD" id="cd00821">
    <property type="entry name" value="PH"/>
    <property type="match status" value="2"/>
</dbReference>
<feature type="region of interest" description="Disordered" evidence="6">
    <location>
        <begin position="334"/>
        <end position="387"/>
    </location>
</feature>
<evidence type="ECO:0000256" key="6">
    <source>
        <dbReference type="SAM" id="MobiDB-lite"/>
    </source>
</evidence>
<keyword evidence="4" id="KW-0324">Glycolysis</keyword>
<feature type="domain" description="PH" evidence="7">
    <location>
        <begin position="409"/>
        <end position="514"/>
    </location>
</feature>
<dbReference type="OrthoDB" id="63267at2759"/>
<name>A0A8T1U632_9STRA</name>